<keyword evidence="1" id="KW-1133">Transmembrane helix</keyword>
<proteinExistence type="predicted"/>
<reference evidence="3 4" key="1">
    <citation type="journal article" date="2016" name="Mol. Biol. Evol.">
        <title>Comparative Genomics of Early-Diverging Mushroom-Forming Fungi Provides Insights into the Origins of Lignocellulose Decay Capabilities.</title>
        <authorList>
            <person name="Nagy L.G."/>
            <person name="Riley R."/>
            <person name="Tritt A."/>
            <person name="Adam C."/>
            <person name="Daum C."/>
            <person name="Floudas D."/>
            <person name="Sun H."/>
            <person name="Yadav J.S."/>
            <person name="Pangilinan J."/>
            <person name="Larsson K.H."/>
            <person name="Matsuura K."/>
            <person name="Barry K."/>
            <person name="Labutti K."/>
            <person name="Kuo R."/>
            <person name="Ohm R.A."/>
            <person name="Bhattacharya S.S."/>
            <person name="Shirouzu T."/>
            <person name="Yoshinaga Y."/>
            <person name="Martin F.M."/>
            <person name="Grigoriev I.V."/>
            <person name="Hibbett D.S."/>
        </authorList>
    </citation>
    <scope>NUCLEOTIDE SEQUENCE [LARGE SCALE GENOMIC DNA]</scope>
    <source>
        <strain evidence="3 4">CBS 109695</strain>
    </source>
</reference>
<dbReference type="EMBL" id="KV417505">
    <property type="protein sequence ID" value="KZP28195.1"/>
    <property type="molecule type" value="Genomic_DNA"/>
</dbReference>
<dbReference type="InterPro" id="IPR000028">
    <property type="entry name" value="Chloroperoxidase"/>
</dbReference>
<accession>A0A166REU8</accession>
<dbReference type="Gene3D" id="1.10.489.10">
    <property type="entry name" value="Chloroperoxidase-like"/>
    <property type="match status" value="1"/>
</dbReference>
<dbReference type="InterPro" id="IPR036851">
    <property type="entry name" value="Chloroperoxidase-like_sf"/>
</dbReference>
<keyword evidence="1" id="KW-0812">Transmembrane</keyword>
<name>A0A166REU8_9AGAM</name>
<gene>
    <name evidence="3" type="ORF">FIBSPDRAFT_276172</name>
</gene>
<keyword evidence="4" id="KW-1185">Reference proteome</keyword>
<sequence length="157" mass="16967">MIVHNHLHGTFPVNGTLNQYYPPQSGDVRALCPMLNALLNRGYLRVPVPSPSPSIPFLLLPTFLIPCPFLFSLFAVVASRSPRFPSAFLSYPPFCRIIPIHDTNPSSSSTTDPTTANSAPSPPFCVPSPASRVVLLPRPLPSSLLADLAALVRYCAT</sequence>
<feature type="transmembrane region" description="Helical" evidence="1">
    <location>
        <begin position="55"/>
        <end position="78"/>
    </location>
</feature>
<evidence type="ECO:0000256" key="1">
    <source>
        <dbReference type="SAM" id="Phobius"/>
    </source>
</evidence>
<dbReference type="Proteomes" id="UP000076532">
    <property type="component" value="Unassembled WGS sequence"/>
</dbReference>
<evidence type="ECO:0000259" key="2">
    <source>
        <dbReference type="Pfam" id="PF01328"/>
    </source>
</evidence>
<protein>
    <recommendedName>
        <fullName evidence="2">Heme haloperoxidase family profile domain-containing protein</fullName>
    </recommendedName>
</protein>
<feature type="domain" description="Heme haloperoxidase family profile" evidence="2">
    <location>
        <begin position="19"/>
        <end position="44"/>
    </location>
</feature>
<dbReference type="SUPFAM" id="SSF47571">
    <property type="entry name" value="Cloroperoxidase"/>
    <property type="match status" value="1"/>
</dbReference>
<dbReference type="OrthoDB" id="407298at2759"/>
<evidence type="ECO:0000313" key="4">
    <source>
        <dbReference type="Proteomes" id="UP000076532"/>
    </source>
</evidence>
<evidence type="ECO:0000313" key="3">
    <source>
        <dbReference type="EMBL" id="KZP28195.1"/>
    </source>
</evidence>
<dbReference type="GO" id="GO:0004601">
    <property type="term" value="F:peroxidase activity"/>
    <property type="evidence" value="ECO:0007669"/>
    <property type="project" value="InterPro"/>
</dbReference>
<dbReference type="AlphaFoldDB" id="A0A166REU8"/>
<organism evidence="3 4">
    <name type="scientific">Athelia psychrophila</name>
    <dbReference type="NCBI Taxonomy" id="1759441"/>
    <lineage>
        <taxon>Eukaryota</taxon>
        <taxon>Fungi</taxon>
        <taxon>Dikarya</taxon>
        <taxon>Basidiomycota</taxon>
        <taxon>Agaricomycotina</taxon>
        <taxon>Agaricomycetes</taxon>
        <taxon>Agaricomycetidae</taxon>
        <taxon>Atheliales</taxon>
        <taxon>Atheliaceae</taxon>
        <taxon>Athelia</taxon>
    </lineage>
</organism>
<dbReference type="Pfam" id="PF01328">
    <property type="entry name" value="Peroxidase_2"/>
    <property type="match status" value="1"/>
</dbReference>
<keyword evidence="1" id="KW-0472">Membrane</keyword>